<dbReference type="EC" id="2.7.1.71" evidence="7"/>
<keyword evidence="1 7" id="KW-0028">Amino-acid biosynthesis</keyword>
<evidence type="ECO:0000256" key="2">
    <source>
        <dbReference type="ARBA" id="ARBA00022679"/>
    </source>
</evidence>
<comment type="catalytic activity">
    <reaction evidence="7">
        <text>shikimate + ATP = 3-phosphoshikimate + ADP + H(+)</text>
        <dbReference type="Rhea" id="RHEA:13121"/>
        <dbReference type="ChEBI" id="CHEBI:15378"/>
        <dbReference type="ChEBI" id="CHEBI:30616"/>
        <dbReference type="ChEBI" id="CHEBI:36208"/>
        <dbReference type="ChEBI" id="CHEBI:145989"/>
        <dbReference type="ChEBI" id="CHEBI:456216"/>
        <dbReference type="EC" id="2.7.1.71"/>
    </reaction>
</comment>
<dbReference type="InterPro" id="IPR031322">
    <property type="entry name" value="Shikimate/glucono_kinase"/>
</dbReference>
<organism evidence="8 9">
    <name type="scientific">Lactiplantibacillus plajomi</name>
    <dbReference type="NCBI Taxonomy" id="1457217"/>
    <lineage>
        <taxon>Bacteria</taxon>
        <taxon>Bacillati</taxon>
        <taxon>Bacillota</taxon>
        <taxon>Bacilli</taxon>
        <taxon>Lactobacillales</taxon>
        <taxon>Lactobacillaceae</taxon>
        <taxon>Lactiplantibacillus</taxon>
    </lineage>
</organism>
<dbReference type="Pfam" id="PF01202">
    <property type="entry name" value="SKI"/>
    <property type="match status" value="1"/>
</dbReference>
<feature type="binding site" evidence="7">
    <location>
        <position position="14"/>
    </location>
    <ligand>
        <name>Mg(2+)</name>
        <dbReference type="ChEBI" id="CHEBI:18420"/>
    </ligand>
</feature>
<feature type="binding site" evidence="7">
    <location>
        <begin position="10"/>
        <end position="15"/>
    </location>
    <ligand>
        <name>ATP</name>
        <dbReference type="ChEBI" id="CHEBI:30616"/>
    </ligand>
</feature>
<evidence type="ECO:0000256" key="3">
    <source>
        <dbReference type="ARBA" id="ARBA00022741"/>
    </source>
</evidence>
<keyword evidence="9" id="KW-1185">Reference proteome</keyword>
<dbReference type="HAMAP" id="MF_00109">
    <property type="entry name" value="Shikimate_kinase"/>
    <property type="match status" value="1"/>
</dbReference>
<evidence type="ECO:0000256" key="1">
    <source>
        <dbReference type="ARBA" id="ARBA00022605"/>
    </source>
</evidence>
<keyword evidence="4 7" id="KW-0418">Kinase</keyword>
<dbReference type="PRINTS" id="PR01100">
    <property type="entry name" value="SHIKIMTKNASE"/>
</dbReference>
<comment type="cofactor">
    <cofactor evidence="7">
        <name>Mg(2+)</name>
        <dbReference type="ChEBI" id="CHEBI:18420"/>
    </cofactor>
    <text evidence="7">Binds 1 Mg(2+) ion per subunit.</text>
</comment>
<accession>A0ABV6K0Z9</accession>
<comment type="function">
    <text evidence="7">Catalyzes the specific phosphorylation of the 3-hydroxyl group of shikimic acid using ATP as a cosubstrate.</text>
</comment>
<comment type="subunit">
    <text evidence="7">Monomer.</text>
</comment>
<evidence type="ECO:0000256" key="4">
    <source>
        <dbReference type="ARBA" id="ARBA00022777"/>
    </source>
</evidence>
<dbReference type="Proteomes" id="UP001589855">
    <property type="component" value="Unassembled WGS sequence"/>
</dbReference>
<protein>
    <recommendedName>
        <fullName evidence="7">Shikimate kinase</fullName>
        <shortName evidence="7">SK</shortName>
        <ecNumber evidence="7">2.7.1.71</ecNumber>
    </recommendedName>
</protein>
<evidence type="ECO:0000256" key="6">
    <source>
        <dbReference type="ARBA" id="ARBA00023141"/>
    </source>
</evidence>
<keyword evidence="7" id="KW-0460">Magnesium</keyword>
<dbReference type="PANTHER" id="PTHR21087:SF16">
    <property type="entry name" value="SHIKIMATE KINASE 1, CHLOROPLASTIC"/>
    <property type="match status" value="1"/>
</dbReference>
<proteinExistence type="inferred from homology"/>
<dbReference type="GO" id="GO:0016301">
    <property type="term" value="F:kinase activity"/>
    <property type="evidence" value="ECO:0007669"/>
    <property type="project" value="UniProtKB-KW"/>
</dbReference>
<keyword evidence="3 7" id="KW-0547">Nucleotide-binding</keyword>
<keyword evidence="7" id="KW-0479">Metal-binding</keyword>
<feature type="binding site" evidence="7">
    <location>
        <position position="56"/>
    </location>
    <ligand>
        <name>substrate</name>
    </ligand>
</feature>
<dbReference type="PANTHER" id="PTHR21087">
    <property type="entry name" value="SHIKIMATE KINASE"/>
    <property type="match status" value="1"/>
</dbReference>
<evidence type="ECO:0000313" key="8">
    <source>
        <dbReference type="EMBL" id="MFC0422787.1"/>
    </source>
</evidence>
<feature type="binding site" evidence="7">
    <location>
        <position position="134"/>
    </location>
    <ligand>
        <name>substrate</name>
    </ligand>
</feature>
<dbReference type="RefSeq" id="WP_137644393.1">
    <property type="nucleotide sequence ID" value="NZ_BAABRM010000004.1"/>
</dbReference>
<gene>
    <name evidence="7" type="primary">aroK</name>
    <name evidence="8" type="ORF">ACFFGS_01155</name>
</gene>
<keyword evidence="5 7" id="KW-0067">ATP-binding</keyword>
<dbReference type="SUPFAM" id="SSF52540">
    <property type="entry name" value="P-loop containing nucleoside triphosphate hydrolases"/>
    <property type="match status" value="1"/>
</dbReference>
<dbReference type="EMBL" id="JBHLUK010000005">
    <property type="protein sequence ID" value="MFC0422787.1"/>
    <property type="molecule type" value="Genomic_DNA"/>
</dbReference>
<reference evidence="8 9" key="1">
    <citation type="submission" date="2024-09" db="EMBL/GenBank/DDBJ databases">
        <authorList>
            <person name="Sun Q."/>
            <person name="Mori K."/>
        </authorList>
    </citation>
    <scope>NUCLEOTIDE SEQUENCE [LARGE SCALE GENOMIC DNA]</scope>
    <source>
        <strain evidence="8 9">TBRC 4575</strain>
    </source>
</reference>
<name>A0ABV6K0Z9_9LACO</name>
<feature type="binding site" evidence="7">
    <location>
        <position position="116"/>
    </location>
    <ligand>
        <name>ATP</name>
        <dbReference type="ChEBI" id="CHEBI:30616"/>
    </ligand>
</feature>
<feature type="binding site" evidence="7">
    <location>
        <position position="32"/>
    </location>
    <ligand>
        <name>substrate</name>
    </ligand>
</feature>
<sequence length="173" mass="18639">MQAILIGFMGSGKTTVGRLLAQTLATQHADLDDLIVESAGTPITTIFANYGEPYFRQLEQQTLINAIKQPGILSTGGGTPTVAANAAVLKRSPVPVIWLAATGETILERVQNDRSRPLVNDLNTESLMTLKRQRATLYANAADLVIHTDQLSLQEIVGHIVSWLTASHLVARA</sequence>
<comment type="caution">
    <text evidence="7">Lacks conserved residue(s) required for the propagation of feature annotation.</text>
</comment>
<dbReference type="InterPro" id="IPR000623">
    <property type="entry name" value="Shikimate_kinase/TSH1"/>
</dbReference>
<keyword evidence="2 7" id="KW-0808">Transferase</keyword>
<comment type="subcellular location">
    <subcellularLocation>
        <location evidence="7">Cytoplasm</location>
    </subcellularLocation>
</comment>
<dbReference type="CDD" id="cd00464">
    <property type="entry name" value="SK"/>
    <property type="match status" value="1"/>
</dbReference>
<evidence type="ECO:0000256" key="5">
    <source>
        <dbReference type="ARBA" id="ARBA00022840"/>
    </source>
</evidence>
<evidence type="ECO:0000313" key="9">
    <source>
        <dbReference type="Proteomes" id="UP001589855"/>
    </source>
</evidence>
<feature type="binding site" evidence="7">
    <location>
        <position position="77"/>
    </location>
    <ligand>
        <name>substrate</name>
    </ligand>
</feature>
<keyword evidence="7" id="KW-0963">Cytoplasm</keyword>
<comment type="caution">
    <text evidence="8">The sequence shown here is derived from an EMBL/GenBank/DDBJ whole genome shotgun (WGS) entry which is preliminary data.</text>
</comment>
<comment type="similarity">
    <text evidence="7">Belongs to the shikimate kinase family.</text>
</comment>
<keyword evidence="6 7" id="KW-0057">Aromatic amino acid biosynthesis</keyword>
<dbReference type="Gene3D" id="3.40.50.300">
    <property type="entry name" value="P-loop containing nucleotide triphosphate hydrolases"/>
    <property type="match status" value="1"/>
</dbReference>
<evidence type="ECO:0000256" key="7">
    <source>
        <dbReference type="HAMAP-Rule" id="MF_00109"/>
    </source>
</evidence>
<comment type="pathway">
    <text evidence="7">Metabolic intermediate biosynthesis; chorismate biosynthesis; chorismate from D-erythrose 4-phosphate and phosphoenolpyruvate: step 5/7.</text>
</comment>
<dbReference type="InterPro" id="IPR027417">
    <property type="entry name" value="P-loop_NTPase"/>
</dbReference>